<dbReference type="Gene3D" id="2.60.120.180">
    <property type="match status" value="1"/>
</dbReference>
<accession>A0ABT5SPT1</accession>
<dbReference type="InterPro" id="IPR013319">
    <property type="entry name" value="GH11/12"/>
</dbReference>
<comment type="caution">
    <text evidence="4">The sequence shown here is derived from an EMBL/GenBank/DDBJ whole genome shotgun (WGS) entry which is preliminary data.</text>
</comment>
<evidence type="ECO:0000313" key="5">
    <source>
        <dbReference type="Proteomes" id="UP001300763"/>
    </source>
</evidence>
<evidence type="ECO:0008006" key="6">
    <source>
        <dbReference type="Google" id="ProtNLM"/>
    </source>
</evidence>
<keyword evidence="3" id="KW-0732">Signal</keyword>
<evidence type="ECO:0000256" key="3">
    <source>
        <dbReference type="SAM" id="SignalP"/>
    </source>
</evidence>
<keyword evidence="2" id="KW-0119">Carbohydrate metabolism</keyword>
<keyword evidence="2" id="KW-0624">Polysaccharide degradation</keyword>
<reference evidence="4 5" key="1">
    <citation type="submission" date="2023-02" db="EMBL/GenBank/DDBJ databases">
        <title>Genome sequencing required for Actinomycetospora new species description.</title>
        <authorList>
            <person name="Saimee Y."/>
            <person name="Duangmal K."/>
        </authorList>
    </citation>
    <scope>NUCLEOTIDE SEQUENCE [LARGE SCALE GENOMIC DNA]</scope>
    <source>
        <strain evidence="4 5">DW7H6</strain>
    </source>
</reference>
<name>A0ABT5SPT1_9PSEU</name>
<comment type="similarity">
    <text evidence="1 2">Belongs to the glycosyl hydrolase 12 (cellulase H) family.</text>
</comment>
<sequence>MDRGTTTGRGRVVAAAATVGAVLVLLASTLLVAGSAAAAPAPTPLRTCERFGSFPLGGGVYVAANNVWGADTPQCISNSGARGDSGFVVDTAGHVNTTGPAGYPSIYRGCVYGYCTGGSPFPRRVDQLGTVTSSWSTSGPTDPASTYNTAYDLWFDPDANQPGRNTGAELMVWLNTTGVQPIGTKGPAVTIAGASWDVWQGTLDGLPVISYVRTVGTTSVSNLPLHSFVADATARGVVQPSWYLTSVQAGFEPWTGGAGLRTISYSVTQKGR</sequence>
<dbReference type="RefSeq" id="WP_274199356.1">
    <property type="nucleotide sequence ID" value="NZ_JAQZAO010000002.1"/>
</dbReference>
<evidence type="ECO:0000313" key="4">
    <source>
        <dbReference type="EMBL" id="MDD7964824.1"/>
    </source>
</evidence>
<dbReference type="EMBL" id="JAQZAO010000002">
    <property type="protein sequence ID" value="MDD7964824.1"/>
    <property type="molecule type" value="Genomic_DNA"/>
</dbReference>
<proteinExistence type="inferred from homology"/>
<dbReference type="Pfam" id="PF01670">
    <property type="entry name" value="Glyco_hydro_12"/>
    <property type="match status" value="1"/>
</dbReference>
<evidence type="ECO:0000256" key="1">
    <source>
        <dbReference type="ARBA" id="ARBA00005519"/>
    </source>
</evidence>
<dbReference type="PANTHER" id="PTHR34002">
    <property type="entry name" value="BLR1656 PROTEIN"/>
    <property type="match status" value="1"/>
</dbReference>
<dbReference type="PANTHER" id="PTHR34002:SF9">
    <property type="entry name" value="XYLOGLUCAN-SPECIFIC ENDO-BETA-1,4-GLUCANASE A"/>
    <property type="match status" value="1"/>
</dbReference>
<feature type="chain" id="PRO_5047531030" description="Glycosyl hydrolase family 12" evidence="3">
    <location>
        <begin position="39"/>
        <end position="272"/>
    </location>
</feature>
<gene>
    <name evidence="4" type="ORF">PGB27_05620</name>
</gene>
<keyword evidence="2" id="KW-0326">Glycosidase</keyword>
<dbReference type="Proteomes" id="UP001300763">
    <property type="component" value="Unassembled WGS sequence"/>
</dbReference>
<keyword evidence="2" id="KW-0378">Hydrolase</keyword>
<dbReference type="SUPFAM" id="SSF49899">
    <property type="entry name" value="Concanavalin A-like lectins/glucanases"/>
    <property type="match status" value="1"/>
</dbReference>
<feature type="signal peptide" evidence="3">
    <location>
        <begin position="1"/>
        <end position="38"/>
    </location>
</feature>
<dbReference type="InterPro" id="IPR013320">
    <property type="entry name" value="ConA-like_dom_sf"/>
</dbReference>
<dbReference type="InterPro" id="IPR002594">
    <property type="entry name" value="GH12"/>
</dbReference>
<evidence type="ECO:0000256" key="2">
    <source>
        <dbReference type="RuleBase" id="RU361163"/>
    </source>
</evidence>
<keyword evidence="5" id="KW-1185">Reference proteome</keyword>
<protein>
    <recommendedName>
        <fullName evidence="6">Glycosyl hydrolase family 12</fullName>
    </recommendedName>
</protein>
<organism evidence="4 5">
    <name type="scientific">Actinomycetospora lemnae</name>
    <dbReference type="NCBI Taxonomy" id="3019891"/>
    <lineage>
        <taxon>Bacteria</taxon>
        <taxon>Bacillati</taxon>
        <taxon>Actinomycetota</taxon>
        <taxon>Actinomycetes</taxon>
        <taxon>Pseudonocardiales</taxon>
        <taxon>Pseudonocardiaceae</taxon>
        <taxon>Actinomycetospora</taxon>
    </lineage>
</organism>